<dbReference type="Proteomes" id="UP000276128">
    <property type="component" value="Unassembled WGS sequence"/>
</dbReference>
<gene>
    <name evidence="1" type="ORF">EJQ19_03920</name>
</gene>
<dbReference type="Gene3D" id="3.30.70.1230">
    <property type="entry name" value="Nucleotide cyclase"/>
    <property type="match status" value="1"/>
</dbReference>
<evidence type="ECO:0008006" key="3">
    <source>
        <dbReference type="Google" id="ProtNLM"/>
    </source>
</evidence>
<evidence type="ECO:0000313" key="1">
    <source>
        <dbReference type="EMBL" id="RTE11085.1"/>
    </source>
</evidence>
<dbReference type="EMBL" id="RXHU01000013">
    <property type="protein sequence ID" value="RTE11085.1"/>
    <property type="molecule type" value="Genomic_DNA"/>
</dbReference>
<dbReference type="InterPro" id="IPR029787">
    <property type="entry name" value="Nucleotide_cyclase"/>
</dbReference>
<dbReference type="OrthoDB" id="8580338at2"/>
<proteinExistence type="predicted"/>
<comment type="caution">
    <text evidence="1">The sequence shown here is derived from an EMBL/GenBank/DDBJ whole genome shotgun (WGS) entry which is preliminary data.</text>
</comment>
<accession>A0A3S0A6Z1</accession>
<evidence type="ECO:0000313" key="2">
    <source>
        <dbReference type="Proteomes" id="UP000276128"/>
    </source>
</evidence>
<name>A0A3S0A6Z1_9BACL</name>
<reference evidence="1 2" key="1">
    <citation type="submission" date="2018-12" db="EMBL/GenBank/DDBJ databases">
        <title>Bacillus ochoae sp. nov., Paenibacillus whitsoniae sp. nov., Paenibacillus spiritus sp. nov. Isolated from the Mars Exploration Rover during spacecraft assembly.</title>
        <authorList>
            <person name="Seuylemezian A."/>
            <person name="Vaishampayan P."/>
        </authorList>
    </citation>
    <scope>NUCLEOTIDE SEQUENCE [LARGE SCALE GENOMIC DNA]</scope>
    <source>
        <strain evidence="1 2">MER 54</strain>
    </source>
</reference>
<keyword evidence="2" id="KW-1185">Reference proteome</keyword>
<dbReference type="RefSeq" id="WP_126139891.1">
    <property type="nucleotide sequence ID" value="NZ_RXHU01000013.1"/>
</dbReference>
<dbReference type="AlphaFoldDB" id="A0A3S0A6Z1"/>
<protein>
    <recommendedName>
        <fullName evidence="3">Guanylate cyclase domain-containing protein</fullName>
    </recommendedName>
</protein>
<sequence>MKINIPFESLSYPGKDGTGAIVVSNEDFATFNSDLLSLGNLNTGGKRVEAISAVFDLDGFTNFCNQMEPHLVVPRFLKEFLSWILEKIAQEHLIVKIENAFEGKTPLYSRLPIFCKFLGDGLLMIWDTDGMSETEMGNVVCILKNVTQSYVKDFLPIINKKFVNVPEKLRCGIARGSIVQLGDGNDYVGPSINIASRLQKVPPNFTFAFSARGFDKDFFAENVFKKYQMIKIEVRGIKGNEELVYVLKSEINSLSPEMQAQIQIL</sequence>
<dbReference type="SUPFAM" id="SSF55073">
    <property type="entry name" value="Nucleotide cyclase"/>
    <property type="match status" value="1"/>
</dbReference>
<organism evidence="1 2">
    <name type="scientific">Paenibacillus whitsoniae</name>
    <dbReference type="NCBI Taxonomy" id="2496558"/>
    <lineage>
        <taxon>Bacteria</taxon>
        <taxon>Bacillati</taxon>
        <taxon>Bacillota</taxon>
        <taxon>Bacilli</taxon>
        <taxon>Bacillales</taxon>
        <taxon>Paenibacillaceae</taxon>
        <taxon>Paenibacillus</taxon>
    </lineage>
</organism>